<dbReference type="InterPro" id="IPR015797">
    <property type="entry name" value="NUDIX_hydrolase-like_dom_sf"/>
</dbReference>
<comment type="catalytic activity">
    <reaction evidence="1">
        <text>GDP-alpha-D-mannose + H2O = alpha-D-mannose 1-phosphate + GMP + 2 H(+)</text>
        <dbReference type="Rhea" id="RHEA:27978"/>
        <dbReference type="ChEBI" id="CHEBI:15377"/>
        <dbReference type="ChEBI" id="CHEBI:15378"/>
        <dbReference type="ChEBI" id="CHEBI:57527"/>
        <dbReference type="ChEBI" id="CHEBI:58115"/>
        <dbReference type="ChEBI" id="CHEBI:58409"/>
    </reaction>
</comment>
<dbReference type="Pfam" id="PF00293">
    <property type="entry name" value="NUDIX"/>
    <property type="match status" value="1"/>
</dbReference>
<accession>A0A6J4IAW4</accession>
<dbReference type="PROSITE" id="PS51462">
    <property type="entry name" value="NUDIX"/>
    <property type="match status" value="1"/>
</dbReference>
<feature type="domain" description="Nudix hydrolase" evidence="8">
    <location>
        <begin position="35"/>
        <end position="174"/>
    </location>
</feature>
<organism evidence="9">
    <name type="scientific">uncultured Chthoniobacterales bacterium</name>
    <dbReference type="NCBI Taxonomy" id="1836801"/>
    <lineage>
        <taxon>Bacteria</taxon>
        <taxon>Pseudomonadati</taxon>
        <taxon>Verrucomicrobiota</taxon>
        <taxon>Spartobacteria</taxon>
        <taxon>Chthoniobacterales</taxon>
        <taxon>environmental samples</taxon>
    </lineage>
</organism>
<dbReference type="SUPFAM" id="SSF55811">
    <property type="entry name" value="Nudix"/>
    <property type="match status" value="1"/>
</dbReference>
<evidence type="ECO:0000256" key="2">
    <source>
        <dbReference type="ARBA" id="ARBA00001946"/>
    </source>
</evidence>
<name>A0A6J4IAW4_9BACT</name>
<dbReference type="GO" id="GO:0019693">
    <property type="term" value="P:ribose phosphate metabolic process"/>
    <property type="evidence" value="ECO:0007669"/>
    <property type="project" value="TreeGrafter"/>
</dbReference>
<keyword evidence="5 9" id="KW-0378">Hydrolase</keyword>
<sequence length="187" mass="20246">MIGEEAHYAGAHLSVVTHHVRTPSRKGGRRWTVVHRKAAVVVAPLTAEGNLVLIRQERVPIRATIWEVPAGQIDDEGKCEVADMEAVALSEMREETGYELAIGGGLVPLGDFFTSPGFTDEHSYFFLAQPVQPGAAGHAHQESEAILDCQAFTPRQLREMIAANEIRDANTLSMCAKLVAGGFLSLS</sequence>
<evidence type="ECO:0000256" key="1">
    <source>
        <dbReference type="ARBA" id="ARBA00000847"/>
    </source>
</evidence>
<dbReference type="PANTHER" id="PTHR11839">
    <property type="entry name" value="UDP/ADP-SUGAR PYROPHOSPHATASE"/>
    <property type="match status" value="1"/>
</dbReference>
<comment type="cofactor">
    <cofactor evidence="2">
        <name>Mg(2+)</name>
        <dbReference type="ChEBI" id="CHEBI:18420"/>
    </cofactor>
</comment>
<dbReference type="GO" id="GO:0005829">
    <property type="term" value="C:cytosol"/>
    <property type="evidence" value="ECO:0007669"/>
    <property type="project" value="TreeGrafter"/>
</dbReference>
<dbReference type="EMBL" id="CADCTA010000076">
    <property type="protein sequence ID" value="CAA9247465.1"/>
    <property type="molecule type" value="Genomic_DNA"/>
</dbReference>
<evidence type="ECO:0000256" key="3">
    <source>
        <dbReference type="ARBA" id="ARBA00007275"/>
    </source>
</evidence>
<evidence type="ECO:0000256" key="5">
    <source>
        <dbReference type="ARBA" id="ARBA00022801"/>
    </source>
</evidence>
<evidence type="ECO:0000256" key="7">
    <source>
        <dbReference type="ARBA" id="ARBA00032272"/>
    </source>
</evidence>
<dbReference type="CDD" id="cd03424">
    <property type="entry name" value="NUDIX_ADPRase_Nudt5_UGPPase_Nudt14"/>
    <property type="match status" value="1"/>
</dbReference>
<dbReference type="InterPro" id="IPR000086">
    <property type="entry name" value="NUDIX_hydrolase_dom"/>
</dbReference>
<evidence type="ECO:0000256" key="4">
    <source>
        <dbReference type="ARBA" id="ARBA00016377"/>
    </source>
</evidence>
<evidence type="ECO:0000259" key="8">
    <source>
        <dbReference type="PROSITE" id="PS51462"/>
    </source>
</evidence>
<dbReference type="PANTHER" id="PTHR11839:SF18">
    <property type="entry name" value="NUDIX HYDROLASE DOMAIN-CONTAINING PROTEIN"/>
    <property type="match status" value="1"/>
</dbReference>
<evidence type="ECO:0000256" key="6">
    <source>
        <dbReference type="ARBA" id="ARBA00032162"/>
    </source>
</evidence>
<dbReference type="GO" id="GO:0016787">
    <property type="term" value="F:hydrolase activity"/>
    <property type="evidence" value="ECO:0007669"/>
    <property type="project" value="UniProtKB-KW"/>
</dbReference>
<reference evidence="9" key="1">
    <citation type="submission" date="2020-02" db="EMBL/GenBank/DDBJ databases">
        <authorList>
            <person name="Meier V. D."/>
        </authorList>
    </citation>
    <scope>NUCLEOTIDE SEQUENCE</scope>
    <source>
        <strain evidence="9">AVDCRST_MAG42</strain>
    </source>
</reference>
<comment type="similarity">
    <text evidence="3">Belongs to the Nudix hydrolase family. NudK subfamily.</text>
</comment>
<proteinExistence type="inferred from homology"/>
<dbReference type="GO" id="GO:0006753">
    <property type="term" value="P:nucleoside phosphate metabolic process"/>
    <property type="evidence" value="ECO:0007669"/>
    <property type="project" value="TreeGrafter"/>
</dbReference>
<evidence type="ECO:0000313" key="9">
    <source>
        <dbReference type="EMBL" id="CAA9247465.1"/>
    </source>
</evidence>
<gene>
    <name evidence="9" type="ORF">AVDCRST_MAG42-2055</name>
</gene>
<dbReference type="Gene3D" id="3.90.79.10">
    <property type="entry name" value="Nucleoside Triphosphate Pyrophosphohydrolase"/>
    <property type="match status" value="1"/>
</dbReference>
<protein>
    <recommendedName>
        <fullName evidence="4">GDP-mannose pyrophosphatase</fullName>
    </recommendedName>
    <alternativeName>
        <fullName evidence="6">GDP-mannose hydrolase</fullName>
    </alternativeName>
    <alternativeName>
        <fullName evidence="7">GDPMK</fullName>
    </alternativeName>
</protein>
<dbReference type="AlphaFoldDB" id="A0A6J4IAW4"/>